<gene>
    <name evidence="2" type="ORF">JG688_00010303</name>
</gene>
<keyword evidence="1" id="KW-0175">Coiled coil</keyword>
<accession>A0A8J5IW97</accession>
<comment type="caution">
    <text evidence="2">The sequence shown here is derived from an EMBL/GenBank/DDBJ whole genome shotgun (WGS) entry which is preliminary data.</text>
</comment>
<dbReference type="Proteomes" id="UP000709295">
    <property type="component" value="Unassembled WGS sequence"/>
</dbReference>
<evidence type="ECO:0000256" key="1">
    <source>
        <dbReference type="SAM" id="Coils"/>
    </source>
</evidence>
<dbReference type="AlphaFoldDB" id="A0A8J5IW97"/>
<evidence type="ECO:0000313" key="2">
    <source>
        <dbReference type="EMBL" id="KAG6958958.1"/>
    </source>
</evidence>
<proteinExistence type="predicted"/>
<evidence type="ECO:0000313" key="3">
    <source>
        <dbReference type="Proteomes" id="UP000709295"/>
    </source>
</evidence>
<sequence>MVRKTAKQIPAFVELSADEVNSIVMASTGAIKDKTVDPRKIVGTIHIKKYLADNKINGKELTAEEVDELEQCKKVTVTYLEEDASAALKAKVAESTDEMRNLKDISSSMKYKFSKFAYEAVTHVINLMESVVADSSDAVEETTDEETAEDTPEVKVSKPRLSQYISNTFKEIVVRDERFKGLLLGKEITALVNDIIFQVLDRYANVVKSLLETANSKTVNERLALIATKVLLQDHIHTSNEDVAVVLEVVQARLDQLKEQPEEETEEPSEESAK</sequence>
<keyword evidence="3" id="KW-1185">Reference proteome</keyword>
<reference evidence="2" key="1">
    <citation type="submission" date="2021-01" db="EMBL/GenBank/DDBJ databases">
        <title>Phytophthora aleatoria, a newly-described species from Pinus radiata is distinct from Phytophthora cactorum isolates based on comparative genomics.</title>
        <authorList>
            <person name="Mcdougal R."/>
            <person name="Panda P."/>
            <person name="Williams N."/>
            <person name="Studholme D.J."/>
        </authorList>
    </citation>
    <scope>NUCLEOTIDE SEQUENCE</scope>
    <source>
        <strain evidence="2">NZFS 4037</strain>
    </source>
</reference>
<dbReference type="EMBL" id="JAENGY010000641">
    <property type="protein sequence ID" value="KAG6958958.1"/>
    <property type="molecule type" value="Genomic_DNA"/>
</dbReference>
<name>A0A8J5IW97_9STRA</name>
<protein>
    <submittedName>
        <fullName evidence="2">Uncharacterized protein</fullName>
    </submittedName>
</protein>
<feature type="coiled-coil region" evidence="1">
    <location>
        <begin position="240"/>
        <end position="267"/>
    </location>
</feature>
<organism evidence="2 3">
    <name type="scientific">Phytophthora aleatoria</name>
    <dbReference type="NCBI Taxonomy" id="2496075"/>
    <lineage>
        <taxon>Eukaryota</taxon>
        <taxon>Sar</taxon>
        <taxon>Stramenopiles</taxon>
        <taxon>Oomycota</taxon>
        <taxon>Peronosporomycetes</taxon>
        <taxon>Peronosporales</taxon>
        <taxon>Peronosporaceae</taxon>
        <taxon>Phytophthora</taxon>
    </lineage>
</organism>